<dbReference type="STRING" id="34004.SAMN04488021_1022"/>
<sequence>MTNAAHIQAIYDQAEIIIDNLDIGLACLAALEAALIQQGAPPAPVIAAIRRYLEEARAGADRIARLAMKLP</sequence>
<proteinExistence type="predicted"/>
<evidence type="ECO:0000313" key="2">
    <source>
        <dbReference type="Proteomes" id="UP000183635"/>
    </source>
</evidence>
<gene>
    <name evidence="1" type="ORF">SAMN04488021_1022</name>
</gene>
<dbReference type="Proteomes" id="UP000183635">
    <property type="component" value="Unassembled WGS sequence"/>
</dbReference>
<evidence type="ECO:0000313" key="1">
    <source>
        <dbReference type="EMBL" id="SFH14969.1"/>
    </source>
</evidence>
<keyword evidence="2" id="KW-1185">Reference proteome</keyword>
<name>A0A1I2XPJ6_9RHOB</name>
<accession>A0A1I2XPJ6</accession>
<dbReference type="RefSeq" id="WP_074965999.1">
    <property type="nucleotide sequence ID" value="NZ_CBCRYP010000001.1"/>
</dbReference>
<dbReference type="EMBL" id="FOPU01000002">
    <property type="protein sequence ID" value="SFH14969.1"/>
    <property type="molecule type" value="Genomic_DNA"/>
</dbReference>
<protein>
    <submittedName>
        <fullName evidence="1">Uncharacterized protein</fullName>
    </submittedName>
</protein>
<dbReference type="AlphaFoldDB" id="A0A1I2XPJ6"/>
<reference evidence="1 2" key="1">
    <citation type="submission" date="2016-10" db="EMBL/GenBank/DDBJ databases">
        <authorList>
            <person name="de Groot N.N."/>
        </authorList>
    </citation>
    <scope>NUCLEOTIDE SEQUENCE [LARGE SCALE GENOMIC DNA]</scope>
    <source>
        <strain evidence="1 2">DSM 8537</strain>
    </source>
</reference>
<organism evidence="1 2">
    <name type="scientific">Paracoccus aminovorans</name>
    <dbReference type="NCBI Taxonomy" id="34004"/>
    <lineage>
        <taxon>Bacteria</taxon>
        <taxon>Pseudomonadati</taxon>
        <taxon>Pseudomonadota</taxon>
        <taxon>Alphaproteobacteria</taxon>
        <taxon>Rhodobacterales</taxon>
        <taxon>Paracoccaceae</taxon>
        <taxon>Paracoccus</taxon>
    </lineage>
</organism>